<dbReference type="AlphaFoldDB" id="A0ABD0P4J0"/>
<dbReference type="Proteomes" id="UP001529510">
    <property type="component" value="Unassembled WGS sequence"/>
</dbReference>
<dbReference type="Pfam" id="PF00063">
    <property type="entry name" value="Myosin_head"/>
    <property type="match status" value="1"/>
</dbReference>
<comment type="similarity">
    <text evidence="4">Belongs to the TRAFAC class myosin-kinesin ATPase superfamily. Myosin family.</text>
</comment>
<dbReference type="GO" id="GO:0005524">
    <property type="term" value="F:ATP binding"/>
    <property type="evidence" value="ECO:0007669"/>
    <property type="project" value="UniProtKB-KW"/>
</dbReference>
<keyword evidence="3 4" id="KW-0009">Actin-binding</keyword>
<dbReference type="PANTHER" id="PTHR13140:SF273">
    <property type="entry name" value="UNCONVENTIONAL MYOSIN-VA"/>
    <property type="match status" value="1"/>
</dbReference>
<evidence type="ECO:0000256" key="4">
    <source>
        <dbReference type="PROSITE-ProRule" id="PRU00782"/>
    </source>
</evidence>
<evidence type="ECO:0000256" key="1">
    <source>
        <dbReference type="ARBA" id="ARBA00022741"/>
    </source>
</evidence>
<evidence type="ECO:0000259" key="5">
    <source>
        <dbReference type="PROSITE" id="PS51456"/>
    </source>
</evidence>
<accession>A0ABD0P4J0</accession>
<keyword evidence="4" id="KW-0518">Myosin</keyword>
<dbReference type="Gene3D" id="1.20.120.720">
    <property type="entry name" value="Myosin VI head, motor domain, U50 subdomain"/>
    <property type="match status" value="1"/>
</dbReference>
<comment type="caution">
    <text evidence="6">The sequence shown here is derived from an EMBL/GenBank/DDBJ whole genome shotgun (WGS) entry which is preliminary data.</text>
</comment>
<keyword evidence="7" id="KW-1185">Reference proteome</keyword>
<gene>
    <name evidence="6" type="ORF">M9458_037235</name>
</gene>
<evidence type="ECO:0000313" key="6">
    <source>
        <dbReference type="EMBL" id="KAL0169013.1"/>
    </source>
</evidence>
<evidence type="ECO:0000256" key="3">
    <source>
        <dbReference type="ARBA" id="ARBA00023203"/>
    </source>
</evidence>
<keyword evidence="2" id="KW-0067">ATP-binding</keyword>
<organism evidence="6 7">
    <name type="scientific">Cirrhinus mrigala</name>
    <name type="common">Mrigala</name>
    <dbReference type="NCBI Taxonomy" id="683832"/>
    <lineage>
        <taxon>Eukaryota</taxon>
        <taxon>Metazoa</taxon>
        <taxon>Chordata</taxon>
        <taxon>Craniata</taxon>
        <taxon>Vertebrata</taxon>
        <taxon>Euteleostomi</taxon>
        <taxon>Actinopterygii</taxon>
        <taxon>Neopterygii</taxon>
        <taxon>Teleostei</taxon>
        <taxon>Ostariophysi</taxon>
        <taxon>Cypriniformes</taxon>
        <taxon>Cyprinidae</taxon>
        <taxon>Labeoninae</taxon>
        <taxon>Labeonini</taxon>
        <taxon>Cirrhinus</taxon>
    </lineage>
</organism>
<dbReference type="GO" id="GO:0016459">
    <property type="term" value="C:myosin complex"/>
    <property type="evidence" value="ECO:0007669"/>
    <property type="project" value="UniProtKB-KW"/>
</dbReference>
<comment type="caution">
    <text evidence="4">Lacks conserved residue(s) required for the propagation of feature annotation.</text>
</comment>
<sequence>PNNGHLSVFCELMGVTYQDMSHWLCHKKLKTATETYIKPIPKLQAINARDALAKHIYAKLFNWIVDHVNKALHSTVKQHSFIG</sequence>
<dbReference type="PANTHER" id="PTHR13140">
    <property type="entry name" value="MYOSIN"/>
    <property type="match status" value="1"/>
</dbReference>
<reference evidence="6 7" key="1">
    <citation type="submission" date="2024-05" db="EMBL/GenBank/DDBJ databases">
        <title>Genome sequencing and assembly of Indian major carp, Cirrhinus mrigala (Hamilton, 1822).</title>
        <authorList>
            <person name="Mohindra V."/>
            <person name="Chowdhury L.M."/>
            <person name="Lal K."/>
            <person name="Jena J.K."/>
        </authorList>
    </citation>
    <scope>NUCLEOTIDE SEQUENCE [LARGE SCALE GENOMIC DNA]</scope>
    <source>
        <strain evidence="6">CM1030</strain>
        <tissue evidence="6">Blood</tissue>
    </source>
</reference>
<dbReference type="InterPro" id="IPR027417">
    <property type="entry name" value="P-loop_NTPase"/>
</dbReference>
<dbReference type="SUPFAM" id="SSF52540">
    <property type="entry name" value="P-loop containing nucleoside triphosphate hydrolases"/>
    <property type="match status" value="1"/>
</dbReference>
<dbReference type="InterPro" id="IPR001609">
    <property type="entry name" value="Myosin_head_motor_dom-like"/>
</dbReference>
<feature type="domain" description="Myosin motor" evidence="5">
    <location>
        <begin position="1"/>
        <end position="83"/>
    </location>
</feature>
<feature type="non-terminal residue" evidence="6">
    <location>
        <position position="1"/>
    </location>
</feature>
<feature type="non-terminal residue" evidence="6">
    <location>
        <position position="83"/>
    </location>
</feature>
<protein>
    <recommendedName>
        <fullName evidence="5">Myosin motor domain-containing protein</fullName>
    </recommendedName>
</protein>
<proteinExistence type="inferred from homology"/>
<keyword evidence="1" id="KW-0547">Nucleotide-binding</keyword>
<keyword evidence="4" id="KW-0505">Motor protein</keyword>
<dbReference type="PROSITE" id="PS51456">
    <property type="entry name" value="MYOSIN_MOTOR"/>
    <property type="match status" value="1"/>
</dbReference>
<dbReference type="GO" id="GO:0003779">
    <property type="term" value="F:actin binding"/>
    <property type="evidence" value="ECO:0007669"/>
    <property type="project" value="UniProtKB-KW"/>
</dbReference>
<dbReference type="EMBL" id="JAMKFB020000018">
    <property type="protein sequence ID" value="KAL0169013.1"/>
    <property type="molecule type" value="Genomic_DNA"/>
</dbReference>
<evidence type="ECO:0000313" key="7">
    <source>
        <dbReference type="Proteomes" id="UP001529510"/>
    </source>
</evidence>
<evidence type="ECO:0000256" key="2">
    <source>
        <dbReference type="ARBA" id="ARBA00022840"/>
    </source>
</evidence>
<name>A0ABD0P4J0_CIRMR</name>